<proteinExistence type="inferred from homology"/>
<dbReference type="NCBIfam" id="TIGR02937">
    <property type="entry name" value="sigma70-ECF"/>
    <property type="match status" value="1"/>
</dbReference>
<comment type="caution">
    <text evidence="9">The sequence shown here is derived from an EMBL/GenBank/DDBJ whole genome shotgun (WGS) entry which is preliminary data.</text>
</comment>
<dbReference type="Gene3D" id="1.10.10.10">
    <property type="entry name" value="Winged helix-like DNA-binding domain superfamily/Winged helix DNA-binding domain"/>
    <property type="match status" value="1"/>
</dbReference>
<dbReference type="InterPro" id="IPR007627">
    <property type="entry name" value="RNA_pol_sigma70_r2"/>
</dbReference>
<dbReference type="Pfam" id="PF04542">
    <property type="entry name" value="Sigma70_r2"/>
    <property type="match status" value="1"/>
</dbReference>
<accession>A0A9D2U5C8</accession>
<evidence type="ECO:0000256" key="1">
    <source>
        <dbReference type="ARBA" id="ARBA00010641"/>
    </source>
</evidence>
<dbReference type="EMBL" id="DWUX01000133">
    <property type="protein sequence ID" value="HJD39814.1"/>
    <property type="molecule type" value="Genomic_DNA"/>
</dbReference>
<dbReference type="PANTHER" id="PTHR43133:SF8">
    <property type="entry name" value="RNA POLYMERASE SIGMA FACTOR HI_1459-RELATED"/>
    <property type="match status" value="1"/>
</dbReference>
<reference evidence="9" key="2">
    <citation type="submission" date="2021-04" db="EMBL/GenBank/DDBJ databases">
        <authorList>
            <person name="Gilroy R."/>
        </authorList>
    </citation>
    <scope>NUCLEOTIDE SEQUENCE</scope>
    <source>
        <strain evidence="9">ChiW19-6364</strain>
    </source>
</reference>
<dbReference type="GO" id="GO:0016987">
    <property type="term" value="F:sigma factor activity"/>
    <property type="evidence" value="ECO:0007669"/>
    <property type="project" value="UniProtKB-KW"/>
</dbReference>
<name>A0A9D2U5C8_9FIRM</name>
<dbReference type="InterPro" id="IPR000838">
    <property type="entry name" value="RNA_pol_sigma70_ECF_CS"/>
</dbReference>
<dbReference type="SUPFAM" id="SSF88659">
    <property type="entry name" value="Sigma3 and sigma4 domains of RNA polymerase sigma factors"/>
    <property type="match status" value="1"/>
</dbReference>
<dbReference type="PROSITE" id="PS01063">
    <property type="entry name" value="SIGMA70_ECF"/>
    <property type="match status" value="1"/>
</dbReference>
<dbReference type="SUPFAM" id="SSF88946">
    <property type="entry name" value="Sigma2 domain of RNA polymerase sigma factors"/>
    <property type="match status" value="1"/>
</dbReference>
<feature type="domain" description="RNA polymerase sigma factor 70 region 4 type 2" evidence="8">
    <location>
        <begin position="110"/>
        <end position="159"/>
    </location>
</feature>
<keyword evidence="5 6" id="KW-0804">Transcription</keyword>
<dbReference type="GO" id="GO:0006950">
    <property type="term" value="P:response to stress"/>
    <property type="evidence" value="ECO:0007669"/>
    <property type="project" value="UniProtKB-ARBA"/>
</dbReference>
<dbReference type="InterPro" id="IPR013325">
    <property type="entry name" value="RNA_pol_sigma_r2"/>
</dbReference>
<sequence>MPLNDNKLILQIQRGNRRCADELVERYYSSIFRYCSWHCYNTDRAEDLTQETFLRVFRDIYMYEQKGSFKAYLYTIAHHLCIDENRKHIISGLDQDLPMEDGRLQQVEDREQIKHLLKLLTPVQKEVILLHCGEQLSFREIAQILGIPPRTAQSRFRAAITILRKERG</sequence>
<dbReference type="InterPro" id="IPR013249">
    <property type="entry name" value="RNA_pol_sigma70_r4_t2"/>
</dbReference>
<evidence type="ECO:0000256" key="2">
    <source>
        <dbReference type="ARBA" id="ARBA00023015"/>
    </source>
</evidence>
<evidence type="ECO:0000259" key="7">
    <source>
        <dbReference type="Pfam" id="PF04542"/>
    </source>
</evidence>
<dbReference type="CDD" id="cd06171">
    <property type="entry name" value="Sigma70_r4"/>
    <property type="match status" value="1"/>
</dbReference>
<dbReference type="InterPro" id="IPR013324">
    <property type="entry name" value="RNA_pol_sigma_r3/r4-like"/>
</dbReference>
<evidence type="ECO:0000313" key="9">
    <source>
        <dbReference type="EMBL" id="HJD39814.1"/>
    </source>
</evidence>
<reference evidence="9" key="1">
    <citation type="journal article" date="2021" name="PeerJ">
        <title>Extensive microbial diversity within the chicken gut microbiome revealed by metagenomics and culture.</title>
        <authorList>
            <person name="Gilroy R."/>
            <person name="Ravi A."/>
            <person name="Getino M."/>
            <person name="Pursley I."/>
            <person name="Horton D.L."/>
            <person name="Alikhan N.F."/>
            <person name="Baker D."/>
            <person name="Gharbi K."/>
            <person name="Hall N."/>
            <person name="Watson M."/>
            <person name="Adriaenssens E.M."/>
            <person name="Foster-Nyarko E."/>
            <person name="Jarju S."/>
            <person name="Secka A."/>
            <person name="Antonio M."/>
            <person name="Oren A."/>
            <person name="Chaudhuri R.R."/>
            <person name="La Ragione R."/>
            <person name="Hildebrand F."/>
            <person name="Pallen M.J."/>
        </authorList>
    </citation>
    <scope>NUCLEOTIDE SEQUENCE</scope>
    <source>
        <strain evidence="9">ChiW19-6364</strain>
    </source>
</reference>
<dbReference type="InterPro" id="IPR039425">
    <property type="entry name" value="RNA_pol_sigma-70-like"/>
</dbReference>
<evidence type="ECO:0000259" key="8">
    <source>
        <dbReference type="Pfam" id="PF08281"/>
    </source>
</evidence>
<keyword evidence="4 6" id="KW-0238">DNA-binding</keyword>
<evidence type="ECO:0000256" key="4">
    <source>
        <dbReference type="ARBA" id="ARBA00023125"/>
    </source>
</evidence>
<dbReference type="Pfam" id="PF08281">
    <property type="entry name" value="Sigma70_r4_2"/>
    <property type="match status" value="1"/>
</dbReference>
<dbReference type="Gene3D" id="1.10.1740.10">
    <property type="match status" value="1"/>
</dbReference>
<dbReference type="GO" id="GO:0003677">
    <property type="term" value="F:DNA binding"/>
    <property type="evidence" value="ECO:0007669"/>
    <property type="project" value="UniProtKB-KW"/>
</dbReference>
<dbReference type="GO" id="GO:0006352">
    <property type="term" value="P:DNA-templated transcription initiation"/>
    <property type="evidence" value="ECO:0007669"/>
    <property type="project" value="InterPro"/>
</dbReference>
<evidence type="ECO:0000256" key="3">
    <source>
        <dbReference type="ARBA" id="ARBA00023082"/>
    </source>
</evidence>
<protein>
    <recommendedName>
        <fullName evidence="6">RNA polymerase sigma factor</fullName>
    </recommendedName>
</protein>
<feature type="domain" description="RNA polymerase sigma-70 region 2" evidence="7">
    <location>
        <begin position="23"/>
        <end position="87"/>
    </location>
</feature>
<gene>
    <name evidence="9" type="ORF">H9913_07275</name>
</gene>
<keyword evidence="2 6" id="KW-0805">Transcription regulation</keyword>
<dbReference type="InterPro" id="IPR036388">
    <property type="entry name" value="WH-like_DNA-bd_sf"/>
</dbReference>
<evidence type="ECO:0000256" key="5">
    <source>
        <dbReference type="ARBA" id="ARBA00023163"/>
    </source>
</evidence>
<keyword evidence="3 6" id="KW-0731">Sigma factor</keyword>
<evidence type="ECO:0000256" key="6">
    <source>
        <dbReference type="RuleBase" id="RU000716"/>
    </source>
</evidence>
<comment type="similarity">
    <text evidence="1 6">Belongs to the sigma-70 factor family. ECF subfamily.</text>
</comment>
<organism evidence="9 10">
    <name type="scientific">Candidatus Blautia stercoripullorum</name>
    <dbReference type="NCBI Taxonomy" id="2838502"/>
    <lineage>
        <taxon>Bacteria</taxon>
        <taxon>Bacillati</taxon>
        <taxon>Bacillota</taxon>
        <taxon>Clostridia</taxon>
        <taxon>Lachnospirales</taxon>
        <taxon>Lachnospiraceae</taxon>
        <taxon>Blautia</taxon>
    </lineage>
</organism>
<dbReference type="InterPro" id="IPR014284">
    <property type="entry name" value="RNA_pol_sigma-70_dom"/>
</dbReference>
<dbReference type="AlphaFoldDB" id="A0A9D2U5C8"/>
<dbReference type="PANTHER" id="PTHR43133">
    <property type="entry name" value="RNA POLYMERASE ECF-TYPE SIGMA FACTO"/>
    <property type="match status" value="1"/>
</dbReference>
<dbReference type="Proteomes" id="UP000823850">
    <property type="component" value="Unassembled WGS sequence"/>
</dbReference>
<evidence type="ECO:0000313" key="10">
    <source>
        <dbReference type="Proteomes" id="UP000823850"/>
    </source>
</evidence>